<dbReference type="Gene3D" id="1.10.10.10">
    <property type="entry name" value="Winged helix-like DNA-binding domain superfamily/Winged helix DNA-binding domain"/>
    <property type="match status" value="1"/>
</dbReference>
<dbReference type="InterPro" id="IPR036388">
    <property type="entry name" value="WH-like_DNA-bd_sf"/>
</dbReference>
<dbReference type="STRING" id="1385512.N784_13680"/>
<dbReference type="Pfam" id="PF03551">
    <property type="entry name" value="PadR"/>
    <property type="match status" value="1"/>
</dbReference>
<dbReference type="InterPro" id="IPR052509">
    <property type="entry name" value="Metal_resp_DNA-bind_regulator"/>
</dbReference>
<organism evidence="2 3">
    <name type="scientific">Pontibacillus litoralis JSM 072002</name>
    <dbReference type="NCBI Taxonomy" id="1385512"/>
    <lineage>
        <taxon>Bacteria</taxon>
        <taxon>Bacillati</taxon>
        <taxon>Bacillota</taxon>
        <taxon>Bacilli</taxon>
        <taxon>Bacillales</taxon>
        <taxon>Bacillaceae</taxon>
        <taxon>Pontibacillus</taxon>
    </lineage>
</organism>
<evidence type="ECO:0000313" key="2">
    <source>
        <dbReference type="EMBL" id="KGX84328.1"/>
    </source>
</evidence>
<dbReference type="EMBL" id="AVPG01000041">
    <property type="protein sequence ID" value="KGX84328.1"/>
    <property type="molecule type" value="Genomic_DNA"/>
</dbReference>
<dbReference type="AlphaFoldDB" id="A0A0A5FZR5"/>
<accession>A0A0A5FZR5</accession>
<dbReference type="OrthoDB" id="9791785at2"/>
<keyword evidence="3" id="KW-1185">Reference proteome</keyword>
<evidence type="ECO:0000313" key="3">
    <source>
        <dbReference type="Proteomes" id="UP000030401"/>
    </source>
</evidence>
<evidence type="ECO:0000259" key="1">
    <source>
        <dbReference type="Pfam" id="PF03551"/>
    </source>
</evidence>
<dbReference type="SUPFAM" id="SSF46785">
    <property type="entry name" value="Winged helix' DNA-binding domain"/>
    <property type="match status" value="1"/>
</dbReference>
<gene>
    <name evidence="2" type="ORF">N784_13680</name>
</gene>
<name>A0A0A5FZR5_9BACI</name>
<dbReference type="PANTHER" id="PTHR33169">
    <property type="entry name" value="PADR-FAMILY TRANSCRIPTIONAL REGULATOR"/>
    <property type="match status" value="1"/>
</dbReference>
<sequence>MENDKWQLQFKKGVIELTIMLLIQKKPLYGYEITSTLKNTSYLSLSDGAIYPILKRLENNKWSYSFWDNPVDGPRRKYYQLTEKGKEILENRINIFNESSSVIKTIKGAE</sequence>
<dbReference type="RefSeq" id="WP_036836390.1">
    <property type="nucleotide sequence ID" value="NZ_AVPG01000041.1"/>
</dbReference>
<dbReference type="Proteomes" id="UP000030401">
    <property type="component" value="Unassembled WGS sequence"/>
</dbReference>
<dbReference type="InterPro" id="IPR036390">
    <property type="entry name" value="WH_DNA-bd_sf"/>
</dbReference>
<dbReference type="GO" id="GO:0003677">
    <property type="term" value="F:DNA binding"/>
    <property type="evidence" value="ECO:0007669"/>
    <property type="project" value="UniProtKB-KW"/>
</dbReference>
<protein>
    <submittedName>
        <fullName evidence="2">DNA-binding protein</fullName>
    </submittedName>
</protein>
<comment type="caution">
    <text evidence="2">The sequence shown here is derived from an EMBL/GenBank/DDBJ whole genome shotgun (WGS) entry which is preliminary data.</text>
</comment>
<dbReference type="PANTHER" id="PTHR33169:SF25">
    <property type="entry name" value="DNA-BINDING PROTEIN YIZB-RELATED"/>
    <property type="match status" value="1"/>
</dbReference>
<feature type="domain" description="Transcription regulator PadR N-terminal" evidence="1">
    <location>
        <begin position="20"/>
        <end position="90"/>
    </location>
</feature>
<dbReference type="eggNOG" id="COG1695">
    <property type="taxonomic scope" value="Bacteria"/>
</dbReference>
<dbReference type="InterPro" id="IPR005149">
    <property type="entry name" value="Tscrpt_reg_PadR_N"/>
</dbReference>
<keyword evidence="2" id="KW-0238">DNA-binding</keyword>
<proteinExistence type="predicted"/>
<reference evidence="2 3" key="1">
    <citation type="submission" date="2013-08" db="EMBL/GenBank/DDBJ databases">
        <authorList>
            <person name="Huang J."/>
            <person name="Wang G."/>
        </authorList>
    </citation>
    <scope>NUCLEOTIDE SEQUENCE [LARGE SCALE GENOMIC DNA]</scope>
    <source>
        <strain evidence="2 3">JSM 072002</strain>
    </source>
</reference>